<dbReference type="EMBL" id="JBJQOH010000004">
    <property type="protein sequence ID" value="KAL3687965.1"/>
    <property type="molecule type" value="Genomic_DNA"/>
</dbReference>
<evidence type="ECO:0000313" key="6">
    <source>
        <dbReference type="Proteomes" id="UP001633002"/>
    </source>
</evidence>
<keyword evidence="2" id="KW-0539">Nucleus</keyword>
<protein>
    <recommendedName>
        <fullName evidence="4">KNOX2 domain-containing protein</fullName>
    </recommendedName>
</protein>
<dbReference type="AlphaFoldDB" id="A0ABD3HCQ5"/>
<organism evidence="5 6">
    <name type="scientific">Riccia sorocarpa</name>
    <dbReference type="NCBI Taxonomy" id="122646"/>
    <lineage>
        <taxon>Eukaryota</taxon>
        <taxon>Viridiplantae</taxon>
        <taxon>Streptophyta</taxon>
        <taxon>Embryophyta</taxon>
        <taxon>Marchantiophyta</taxon>
        <taxon>Marchantiopsida</taxon>
        <taxon>Marchantiidae</taxon>
        <taxon>Marchantiales</taxon>
        <taxon>Ricciaceae</taxon>
        <taxon>Riccia</taxon>
    </lineage>
</organism>
<feature type="compositionally biased region" description="Basic and acidic residues" evidence="3">
    <location>
        <begin position="189"/>
        <end position="199"/>
    </location>
</feature>
<dbReference type="PANTHER" id="PTHR48268">
    <property type="entry name" value="HOMEOBOX PROTEIN KNOTTED-1-LIKE 6 ISOFORM X1"/>
    <property type="match status" value="1"/>
</dbReference>
<dbReference type="GO" id="GO:0005634">
    <property type="term" value="C:nucleus"/>
    <property type="evidence" value="ECO:0007669"/>
    <property type="project" value="UniProtKB-SubCell"/>
</dbReference>
<dbReference type="Pfam" id="PF03790">
    <property type="entry name" value="KNOX1"/>
    <property type="match status" value="1"/>
</dbReference>
<feature type="region of interest" description="Disordered" evidence="3">
    <location>
        <begin position="188"/>
        <end position="210"/>
    </location>
</feature>
<dbReference type="InterPro" id="IPR005541">
    <property type="entry name" value="KNOX2"/>
</dbReference>
<sequence>MKSAHQDQQLQLEFPVESVEALHNPVDSKPQKSDELDYKDLCSSDSCHAHDYDSDPEELAADAVPFDLKGKRFSEYLQELRLEGHDEPFEETMPSNFLVPDALSIMDARIAKTAELKGKIGHDEKSSGVESDVSLVERNELEMDPSLQQYLLSDNDDIMSHPLYKRLCAAHISLCKLGATDAQLQEMEELSHELESKLPDEDESSSSNPELDKFMNEYCEFLEQHKKEFEKPFDEAMEFCKQVDEELADSGVNFFRNKCVHDPSLTNETIARLQELPLEGEV</sequence>
<evidence type="ECO:0000256" key="3">
    <source>
        <dbReference type="SAM" id="MobiDB-lite"/>
    </source>
</evidence>
<evidence type="ECO:0000256" key="2">
    <source>
        <dbReference type="ARBA" id="ARBA00023242"/>
    </source>
</evidence>
<dbReference type="InterPro" id="IPR053363">
    <property type="entry name" value="Leaf_patterning_domain"/>
</dbReference>
<accession>A0ABD3HCQ5</accession>
<evidence type="ECO:0000313" key="5">
    <source>
        <dbReference type="EMBL" id="KAL3687965.1"/>
    </source>
</evidence>
<feature type="compositionally biased region" description="Polar residues" evidence="3">
    <location>
        <begin position="1"/>
        <end position="11"/>
    </location>
</feature>
<dbReference type="Pfam" id="PF03791">
    <property type="entry name" value="KNOX2"/>
    <property type="match status" value="1"/>
</dbReference>
<name>A0ABD3HCQ5_9MARC</name>
<feature type="domain" description="KNOX2" evidence="4">
    <location>
        <begin position="201"/>
        <end position="252"/>
    </location>
</feature>
<evidence type="ECO:0000259" key="4">
    <source>
        <dbReference type="SMART" id="SM01256"/>
    </source>
</evidence>
<comment type="caution">
    <text evidence="5">The sequence shown here is derived from an EMBL/GenBank/DDBJ whole genome shotgun (WGS) entry which is preliminary data.</text>
</comment>
<keyword evidence="6" id="KW-1185">Reference proteome</keyword>
<feature type="compositionally biased region" description="Basic and acidic residues" evidence="3">
    <location>
        <begin position="29"/>
        <end position="39"/>
    </location>
</feature>
<dbReference type="SMART" id="SM01256">
    <property type="entry name" value="KNOX2"/>
    <property type="match status" value="1"/>
</dbReference>
<gene>
    <name evidence="5" type="ORF">R1sor_014274</name>
</gene>
<evidence type="ECO:0000256" key="1">
    <source>
        <dbReference type="ARBA" id="ARBA00004123"/>
    </source>
</evidence>
<dbReference type="InterPro" id="IPR005540">
    <property type="entry name" value="KNOX1"/>
</dbReference>
<reference evidence="5 6" key="1">
    <citation type="submission" date="2024-09" db="EMBL/GenBank/DDBJ databases">
        <title>Chromosome-scale assembly of Riccia sorocarpa.</title>
        <authorList>
            <person name="Paukszto L."/>
        </authorList>
    </citation>
    <scope>NUCLEOTIDE SEQUENCE [LARGE SCALE GENOMIC DNA]</scope>
    <source>
        <strain evidence="5">LP-2024</strain>
        <tissue evidence="5">Aerial parts of the thallus</tissue>
    </source>
</reference>
<feature type="region of interest" description="Disordered" evidence="3">
    <location>
        <begin position="1"/>
        <end position="39"/>
    </location>
</feature>
<dbReference type="Proteomes" id="UP001633002">
    <property type="component" value="Unassembled WGS sequence"/>
</dbReference>
<dbReference type="PANTHER" id="PTHR48268:SF2">
    <property type="entry name" value="PROTEIN KNATM"/>
    <property type="match status" value="1"/>
</dbReference>
<comment type="subcellular location">
    <subcellularLocation>
        <location evidence="1">Nucleus</location>
    </subcellularLocation>
</comment>
<proteinExistence type="predicted"/>